<keyword evidence="5" id="KW-1185">Reference proteome</keyword>
<sequence>MNILDLKIINFFKKASRRLKLNLFLNDFVIGLIITLIVSSIPSIMSLIVPIYKIKIIYISVLLIGICISFIYSMVRLPNKEKQALIIDSKGLDERLSTALESIGKEKGVYSLQKEDTARFIESFNIKEKIPIIIEKKKVIMVISLVVISFLGMFIKTEAKTLAKEIETTKKFEKETLNKIEEQKKIIQKIDKLNEDEKKKIIEVLEKTEKEITTTKTEKDIEKALERLDKRLEKEAKDPNISKEKQDMLKSIQKDINPKGEEQRKDKANKDLNKLVDKFSENEFMEELSKQLAAKNKEGIDKALKDIENNVSSLEDLEKSQISRSLKEASLKIDNEDLKEALRDISKDVKEGNISDESKKKTSEALKSLVDETEGTASKIHNKGEKKEQSGEGKEKGQGKNSDEGQEEGKSNGEGQGSEKGKGEGVNKGSKNGINKTDISTPLNKEEVFIPNRSEGNDENLTGKENNNSSSQTLDLDKGIGKRGESINYDKVIGDYTKEAYDSVNNLTIPEALKDIIKSYFEGLQ</sequence>
<name>A0A381J653_9CLOT</name>
<evidence type="ECO:0000313" key="4">
    <source>
        <dbReference type="EMBL" id="SUY46721.1"/>
    </source>
</evidence>
<feature type="compositionally biased region" description="Basic and acidic residues" evidence="2">
    <location>
        <begin position="475"/>
        <end position="484"/>
    </location>
</feature>
<dbReference type="RefSeq" id="WP_115640761.1">
    <property type="nucleotide sequence ID" value="NZ_UFWZ01000001.1"/>
</dbReference>
<feature type="transmembrane region" description="Helical" evidence="3">
    <location>
        <begin position="139"/>
        <end position="155"/>
    </location>
</feature>
<dbReference type="OrthoDB" id="1715639at2"/>
<keyword evidence="3" id="KW-0472">Membrane</keyword>
<accession>A0A381J653</accession>
<feature type="transmembrane region" description="Helical" evidence="3">
    <location>
        <begin position="56"/>
        <end position="75"/>
    </location>
</feature>
<evidence type="ECO:0000256" key="3">
    <source>
        <dbReference type="SAM" id="Phobius"/>
    </source>
</evidence>
<evidence type="ECO:0000256" key="2">
    <source>
        <dbReference type="SAM" id="MobiDB-lite"/>
    </source>
</evidence>
<evidence type="ECO:0000313" key="5">
    <source>
        <dbReference type="Proteomes" id="UP000254664"/>
    </source>
</evidence>
<gene>
    <name evidence="4" type="ORF">NCTC9836_01028</name>
</gene>
<feature type="transmembrane region" description="Helical" evidence="3">
    <location>
        <begin position="21"/>
        <end position="44"/>
    </location>
</feature>
<dbReference type="EMBL" id="UFWZ01000001">
    <property type="protein sequence ID" value="SUY46721.1"/>
    <property type="molecule type" value="Genomic_DNA"/>
</dbReference>
<organism evidence="4 5">
    <name type="scientific">Clostridium putrefaciens</name>
    <dbReference type="NCBI Taxonomy" id="99675"/>
    <lineage>
        <taxon>Bacteria</taxon>
        <taxon>Bacillati</taxon>
        <taxon>Bacillota</taxon>
        <taxon>Clostridia</taxon>
        <taxon>Eubacteriales</taxon>
        <taxon>Clostridiaceae</taxon>
        <taxon>Clostridium</taxon>
    </lineage>
</organism>
<proteinExistence type="predicted"/>
<keyword evidence="1" id="KW-0175">Coiled coil</keyword>
<dbReference type="Proteomes" id="UP000254664">
    <property type="component" value="Unassembled WGS sequence"/>
</dbReference>
<feature type="region of interest" description="Disordered" evidence="2">
    <location>
        <begin position="315"/>
        <end position="484"/>
    </location>
</feature>
<feature type="coiled-coil region" evidence="1">
    <location>
        <begin position="163"/>
        <end position="238"/>
    </location>
</feature>
<feature type="compositionally biased region" description="Basic and acidic residues" evidence="2">
    <location>
        <begin position="382"/>
        <end position="425"/>
    </location>
</feature>
<dbReference type="AlphaFoldDB" id="A0A381J653"/>
<keyword evidence="3" id="KW-1133">Transmembrane helix</keyword>
<keyword evidence="3" id="KW-0812">Transmembrane</keyword>
<feature type="compositionally biased region" description="Basic and acidic residues" evidence="2">
    <location>
        <begin position="316"/>
        <end position="364"/>
    </location>
</feature>
<feature type="compositionally biased region" description="Polar residues" evidence="2">
    <location>
        <begin position="459"/>
        <end position="474"/>
    </location>
</feature>
<feature type="compositionally biased region" description="Polar residues" evidence="2">
    <location>
        <begin position="429"/>
        <end position="443"/>
    </location>
</feature>
<evidence type="ECO:0000256" key="1">
    <source>
        <dbReference type="SAM" id="Coils"/>
    </source>
</evidence>
<protein>
    <submittedName>
        <fullName evidence="4">Membrane-associated protein</fullName>
    </submittedName>
</protein>
<reference evidence="4 5" key="1">
    <citation type="submission" date="2018-06" db="EMBL/GenBank/DDBJ databases">
        <authorList>
            <consortium name="Pathogen Informatics"/>
            <person name="Doyle S."/>
        </authorList>
    </citation>
    <scope>NUCLEOTIDE SEQUENCE [LARGE SCALE GENOMIC DNA]</scope>
    <source>
        <strain evidence="4 5">NCTC9836</strain>
    </source>
</reference>